<sequence>MRVMAPSPCSDATTRGVRVRVKASLVPAQTAPVMERYVYAYEVEIENENEEAVQDGNAEEIEGSGVVGEQPTLAKGEKFSYTSATVLKRIRGSMSGTYVCVSQETKEVFEAEIAPTPPRILRTTRTTTLRRLRANLPRSKLAHPARLTTPRVHDGFVRLSALDFDPRVVTLYRLSSYRCVQLPSRSRVPSTANHTSARMSTTASSIAVSTRAVARAHRLRRYKTPERAMHVACNAAEASNDFPELMAHATRAVRLASTLCKRTQFELRNNEKVAKLDDSPVTVADFAAQAVVSLVLERAAPSVGLVAEESASDMRSDGGAVLRRRVTEKVNETLAEEFERTFSEDEVMDAIDRGQTEGGASGSFWILDPIDGTKGFINGRQYAIALALMEGGEVTGGVLGCPNMPGEKIPRGATEIPTASPGCLFVAYKGRGALACALDSSNPFVDGVKISTQKTSHSSEATYMESWGDSIVADHSFTNSLSAAMGVTAPPVRIDSMAKYGALARGDTNMYLRFPPANYREKVWDHAAGAIVVQEAGGVISDGTGKPLDFSKGRFLDIDIGIVATSSAELHATLLETIAKVR</sequence>
<comment type="catalytic activity">
    <reaction evidence="8">
        <text>adenosine 3',5'-bisphosphate + H2O = AMP + phosphate</text>
        <dbReference type="Rhea" id="RHEA:10040"/>
        <dbReference type="ChEBI" id="CHEBI:15377"/>
        <dbReference type="ChEBI" id="CHEBI:43474"/>
        <dbReference type="ChEBI" id="CHEBI:58343"/>
        <dbReference type="ChEBI" id="CHEBI:456215"/>
        <dbReference type="EC" id="3.1.3.7"/>
    </reaction>
    <physiologicalReaction direction="left-to-right" evidence="8">
        <dbReference type="Rhea" id="RHEA:10041"/>
    </physiologicalReaction>
</comment>
<dbReference type="Pfam" id="PF04379">
    <property type="entry name" value="DUF525"/>
    <property type="match status" value="1"/>
</dbReference>
<dbReference type="eggNOG" id="KOG1528">
    <property type="taxonomic scope" value="Eukaryota"/>
</dbReference>
<evidence type="ECO:0000256" key="8">
    <source>
        <dbReference type="ARBA" id="ARBA00044479"/>
    </source>
</evidence>
<organism evidence="12">
    <name type="scientific">Ostreococcus tauri</name>
    <name type="common">Marine green alga</name>
    <dbReference type="NCBI Taxonomy" id="70448"/>
    <lineage>
        <taxon>Eukaryota</taxon>
        <taxon>Viridiplantae</taxon>
        <taxon>Chlorophyta</taxon>
        <taxon>Mamiellophyceae</taxon>
        <taxon>Mamiellales</taxon>
        <taxon>Bathycoccaceae</taxon>
        <taxon>Ostreococcus</taxon>
    </lineage>
</organism>
<evidence type="ECO:0000256" key="10">
    <source>
        <dbReference type="PIRSR" id="PIRSR600760-2"/>
    </source>
</evidence>
<evidence type="ECO:0000259" key="11">
    <source>
        <dbReference type="PROSITE" id="PS51087"/>
    </source>
</evidence>
<dbReference type="PRINTS" id="PR00377">
    <property type="entry name" value="IMPHPHTASES"/>
</dbReference>
<feature type="domain" description="ApaG" evidence="11">
    <location>
        <begin position="11"/>
        <end position="125"/>
    </location>
</feature>
<dbReference type="Gene3D" id="3.30.540.10">
    <property type="entry name" value="Fructose-1,6-Bisphosphatase, subunit A, domain 1"/>
    <property type="match status" value="1"/>
</dbReference>
<dbReference type="GO" id="GO:0046872">
    <property type="term" value="F:metal ion binding"/>
    <property type="evidence" value="ECO:0007669"/>
    <property type="project" value="UniProtKB-KW"/>
</dbReference>
<dbReference type="InterPro" id="IPR036767">
    <property type="entry name" value="ApaG_sf"/>
</dbReference>
<protein>
    <recommendedName>
        <fullName evidence="3">3'(2'),5'-bisphosphate nucleotidase</fullName>
        <ecNumber evidence="3">3.1.3.7</ecNumber>
    </recommendedName>
</protein>
<feature type="binding site" evidence="10">
    <location>
        <position position="525"/>
    </location>
    <ligand>
        <name>Mg(2+)</name>
        <dbReference type="ChEBI" id="CHEBI:18420"/>
        <label>1</label>
        <note>catalytic</note>
    </ligand>
</feature>
<dbReference type="Gene3D" id="3.40.190.80">
    <property type="match status" value="1"/>
</dbReference>
<dbReference type="InterPro" id="IPR006239">
    <property type="entry name" value="DPNP"/>
</dbReference>
<dbReference type="CDD" id="cd01517">
    <property type="entry name" value="PAP_phosphatase"/>
    <property type="match status" value="1"/>
</dbReference>
<dbReference type="GO" id="GO:0000103">
    <property type="term" value="P:sulfate assimilation"/>
    <property type="evidence" value="ECO:0007669"/>
    <property type="project" value="TreeGrafter"/>
</dbReference>
<dbReference type="PROSITE" id="PS00630">
    <property type="entry name" value="IMP_2"/>
    <property type="match status" value="1"/>
</dbReference>
<keyword evidence="6 10" id="KW-0460">Magnesium</keyword>
<dbReference type="NCBIfam" id="TIGR01330">
    <property type="entry name" value="bisphos_HAL2"/>
    <property type="match status" value="1"/>
</dbReference>
<dbReference type="InterPro" id="IPR051090">
    <property type="entry name" value="Inositol_monoP_superfamily"/>
</dbReference>
<keyword evidence="5" id="KW-0378">Hydrolase</keyword>
<feature type="binding site" evidence="10">
    <location>
        <position position="370"/>
    </location>
    <ligand>
        <name>Mg(2+)</name>
        <dbReference type="ChEBI" id="CHEBI:18420"/>
        <label>1</label>
        <note>catalytic</note>
    </ligand>
</feature>
<evidence type="ECO:0000313" key="12">
    <source>
        <dbReference type="EMBL" id="OUS42986.1"/>
    </source>
</evidence>
<comment type="catalytic activity">
    <reaction evidence="7">
        <text>adenosine 2',5'-bisphosphate + H2O = AMP + phosphate</text>
        <dbReference type="Rhea" id="RHEA:77643"/>
        <dbReference type="ChEBI" id="CHEBI:15377"/>
        <dbReference type="ChEBI" id="CHEBI:43474"/>
        <dbReference type="ChEBI" id="CHEBI:194156"/>
        <dbReference type="ChEBI" id="CHEBI:456215"/>
        <dbReference type="EC" id="3.1.3.7"/>
    </reaction>
    <physiologicalReaction direction="left-to-right" evidence="7">
        <dbReference type="Rhea" id="RHEA:77644"/>
    </physiologicalReaction>
</comment>
<dbReference type="InterPro" id="IPR000760">
    <property type="entry name" value="Inositol_monophosphatase-like"/>
</dbReference>
<dbReference type="Proteomes" id="UP000195557">
    <property type="component" value="Unassembled WGS sequence"/>
</dbReference>
<feature type="binding site" evidence="10">
    <location>
        <position position="308"/>
    </location>
    <ligand>
        <name>Mg(2+)</name>
        <dbReference type="ChEBI" id="CHEBI:18420"/>
        <label>1</label>
        <note>catalytic</note>
    </ligand>
</feature>
<dbReference type="PANTHER" id="PTHR43200:SF6">
    <property type="entry name" value="3'(2'),5'-BISPHOSPHATE NUCLEOTIDASE"/>
    <property type="match status" value="1"/>
</dbReference>
<evidence type="ECO:0000256" key="4">
    <source>
        <dbReference type="ARBA" id="ARBA00022723"/>
    </source>
</evidence>
<feature type="binding site" evidence="10">
    <location>
        <position position="368"/>
    </location>
    <ligand>
        <name>Mg(2+)</name>
        <dbReference type="ChEBI" id="CHEBI:18420"/>
        <label>1</label>
        <note>catalytic</note>
    </ligand>
</feature>
<dbReference type="EC" id="3.1.3.7" evidence="3"/>
<dbReference type="SUPFAM" id="SSF56655">
    <property type="entry name" value="Carbohydrate phosphatase"/>
    <property type="match status" value="1"/>
</dbReference>
<keyword evidence="4 10" id="KW-0479">Metal-binding</keyword>
<dbReference type="AlphaFoldDB" id="A0A1Y5I084"/>
<dbReference type="PANTHER" id="PTHR43200">
    <property type="entry name" value="PHOSPHATASE"/>
    <property type="match status" value="1"/>
</dbReference>
<comment type="catalytic activity">
    <reaction evidence="9">
        <text>3'-phosphoadenylyl sulfate + H2O = adenosine 5'-phosphosulfate + phosphate</text>
        <dbReference type="Rhea" id="RHEA:77639"/>
        <dbReference type="ChEBI" id="CHEBI:15377"/>
        <dbReference type="ChEBI" id="CHEBI:43474"/>
        <dbReference type="ChEBI" id="CHEBI:58243"/>
        <dbReference type="ChEBI" id="CHEBI:58339"/>
        <dbReference type="EC" id="3.1.3.7"/>
    </reaction>
    <physiologicalReaction direction="left-to-right" evidence="9">
        <dbReference type="Rhea" id="RHEA:77640"/>
    </physiologicalReaction>
</comment>
<evidence type="ECO:0000256" key="2">
    <source>
        <dbReference type="ARBA" id="ARBA00009759"/>
    </source>
</evidence>
<evidence type="ECO:0000256" key="7">
    <source>
        <dbReference type="ARBA" id="ARBA00044466"/>
    </source>
</evidence>
<evidence type="ECO:0000256" key="9">
    <source>
        <dbReference type="ARBA" id="ARBA00044484"/>
    </source>
</evidence>
<evidence type="ECO:0000256" key="1">
    <source>
        <dbReference type="ARBA" id="ARBA00001946"/>
    </source>
</evidence>
<name>A0A1Y5I084_OSTTA</name>
<evidence type="ECO:0000256" key="5">
    <source>
        <dbReference type="ARBA" id="ARBA00022801"/>
    </source>
</evidence>
<dbReference type="PROSITE" id="PS00629">
    <property type="entry name" value="IMP_1"/>
    <property type="match status" value="1"/>
</dbReference>
<feature type="binding site" evidence="10">
    <location>
        <position position="371"/>
    </location>
    <ligand>
        <name>Mg(2+)</name>
        <dbReference type="ChEBI" id="CHEBI:18420"/>
        <label>1</label>
        <note>catalytic</note>
    </ligand>
</feature>
<dbReference type="InterPro" id="IPR020583">
    <property type="entry name" value="Inositol_monoP_metal-BS"/>
</dbReference>
<dbReference type="Pfam" id="PF00459">
    <property type="entry name" value="Inositol_P"/>
    <property type="match status" value="1"/>
</dbReference>
<dbReference type="SUPFAM" id="SSF110069">
    <property type="entry name" value="ApaG-like"/>
    <property type="match status" value="1"/>
</dbReference>
<comment type="cofactor">
    <cofactor evidence="1 10">
        <name>Mg(2+)</name>
        <dbReference type="ChEBI" id="CHEBI:18420"/>
    </cofactor>
</comment>
<dbReference type="Gene3D" id="2.60.40.1470">
    <property type="entry name" value="ApaG domain"/>
    <property type="match status" value="1"/>
</dbReference>
<dbReference type="InterPro" id="IPR020550">
    <property type="entry name" value="Inositol_monophosphatase_CS"/>
</dbReference>
<dbReference type="PROSITE" id="PS51087">
    <property type="entry name" value="APAG"/>
    <property type="match status" value="1"/>
</dbReference>
<dbReference type="EMBL" id="KZ155835">
    <property type="protein sequence ID" value="OUS42986.1"/>
    <property type="molecule type" value="Genomic_DNA"/>
</dbReference>
<gene>
    <name evidence="12" type="ORF">BE221DRAFT_207982</name>
</gene>
<evidence type="ECO:0000256" key="6">
    <source>
        <dbReference type="ARBA" id="ARBA00022842"/>
    </source>
</evidence>
<dbReference type="GO" id="GO:0008441">
    <property type="term" value="F:3'(2'),5'-bisphosphate nucleotidase activity"/>
    <property type="evidence" value="ECO:0007669"/>
    <property type="project" value="UniProtKB-EC"/>
</dbReference>
<accession>A0A1Y5I084</accession>
<proteinExistence type="inferred from homology"/>
<reference evidence="12" key="1">
    <citation type="submission" date="2017-04" db="EMBL/GenBank/DDBJ databases">
        <title>Population genomics of picophytoplankton unveils novel chromosome hypervariability.</title>
        <authorList>
            <consortium name="DOE Joint Genome Institute"/>
            <person name="Blanc-Mathieu R."/>
            <person name="Krasovec M."/>
            <person name="Hebrard M."/>
            <person name="Yau S."/>
            <person name="Desgranges E."/>
            <person name="Martin J."/>
            <person name="Schackwitz W."/>
            <person name="Kuo A."/>
            <person name="Salin G."/>
            <person name="Donnadieu C."/>
            <person name="Desdevises Y."/>
            <person name="Sanchez-Ferandin S."/>
            <person name="Moreau H."/>
            <person name="Rivals E."/>
            <person name="Grigoriev I.V."/>
            <person name="Grimsley N."/>
            <person name="Eyre-Walker A."/>
            <person name="Piganeau G."/>
        </authorList>
    </citation>
    <scope>NUCLEOTIDE SEQUENCE [LARGE SCALE GENOMIC DNA]</scope>
    <source>
        <strain evidence="12">RCC 1115</strain>
    </source>
</reference>
<dbReference type="GO" id="GO:0046854">
    <property type="term" value="P:phosphatidylinositol phosphate biosynthetic process"/>
    <property type="evidence" value="ECO:0007669"/>
    <property type="project" value="InterPro"/>
</dbReference>
<dbReference type="InterPro" id="IPR007474">
    <property type="entry name" value="ApaG_domain"/>
</dbReference>
<comment type="similarity">
    <text evidence="2">Belongs to the inositol monophosphatase superfamily.</text>
</comment>
<evidence type="ECO:0000256" key="3">
    <source>
        <dbReference type="ARBA" id="ARBA00012633"/>
    </source>
</evidence>